<name>A0AAV4FUK9_9GAST</name>
<comment type="caution">
    <text evidence="1">The sequence shown here is derived from an EMBL/GenBank/DDBJ whole genome shotgun (WGS) entry which is preliminary data.</text>
</comment>
<evidence type="ECO:0000313" key="1">
    <source>
        <dbReference type="EMBL" id="GFR77122.1"/>
    </source>
</evidence>
<evidence type="ECO:0000313" key="2">
    <source>
        <dbReference type="Proteomes" id="UP000762676"/>
    </source>
</evidence>
<reference evidence="1 2" key="1">
    <citation type="journal article" date="2021" name="Elife">
        <title>Chloroplast acquisition without the gene transfer in kleptoplastic sea slugs, Plakobranchus ocellatus.</title>
        <authorList>
            <person name="Maeda T."/>
            <person name="Takahashi S."/>
            <person name="Yoshida T."/>
            <person name="Shimamura S."/>
            <person name="Takaki Y."/>
            <person name="Nagai Y."/>
            <person name="Toyoda A."/>
            <person name="Suzuki Y."/>
            <person name="Arimoto A."/>
            <person name="Ishii H."/>
            <person name="Satoh N."/>
            <person name="Nishiyama T."/>
            <person name="Hasebe M."/>
            <person name="Maruyama T."/>
            <person name="Minagawa J."/>
            <person name="Obokata J."/>
            <person name="Shigenobu S."/>
        </authorList>
    </citation>
    <scope>NUCLEOTIDE SEQUENCE [LARGE SCALE GENOMIC DNA]</scope>
</reference>
<proteinExistence type="predicted"/>
<accession>A0AAV4FUK9</accession>
<protein>
    <submittedName>
        <fullName evidence="1">Uncharacterized protein</fullName>
    </submittedName>
</protein>
<organism evidence="1 2">
    <name type="scientific">Elysia marginata</name>
    <dbReference type="NCBI Taxonomy" id="1093978"/>
    <lineage>
        <taxon>Eukaryota</taxon>
        <taxon>Metazoa</taxon>
        <taxon>Spiralia</taxon>
        <taxon>Lophotrochozoa</taxon>
        <taxon>Mollusca</taxon>
        <taxon>Gastropoda</taxon>
        <taxon>Heterobranchia</taxon>
        <taxon>Euthyneura</taxon>
        <taxon>Panpulmonata</taxon>
        <taxon>Sacoglossa</taxon>
        <taxon>Placobranchoidea</taxon>
        <taxon>Plakobranchidae</taxon>
        <taxon>Elysia</taxon>
    </lineage>
</organism>
<gene>
    <name evidence="1" type="ORF">ElyMa_002230300</name>
</gene>
<dbReference type="Proteomes" id="UP000762676">
    <property type="component" value="Unassembled WGS sequence"/>
</dbReference>
<dbReference type="EMBL" id="BMAT01004620">
    <property type="protein sequence ID" value="GFR77122.1"/>
    <property type="molecule type" value="Genomic_DNA"/>
</dbReference>
<sequence>MDRVFAISEAKSACSISGHCVLNTNHHPCWSSGQLNHLISLKLMKICRDMNILPYILDSRQTTWPNQHSRDAVTNHPNSALSISIQYNPTVSTNIHQYPPVSTSIYQYPPVDPPVSTRTPHYPPVSTSNELNSASSTSIHQYPPVPTCIHQ</sequence>
<dbReference type="AlphaFoldDB" id="A0AAV4FUK9"/>
<keyword evidence="2" id="KW-1185">Reference proteome</keyword>